<reference evidence="3" key="1">
    <citation type="submission" date="2015-09" db="EMBL/GenBank/DDBJ databases">
        <authorList>
            <consortium name="Pathogen Informatics"/>
        </authorList>
    </citation>
    <scope>NUCLEOTIDE SEQUENCE [LARGE SCALE GENOMIC DNA]</scope>
    <source>
        <strain evidence="3">Lake Konstanz</strain>
    </source>
</reference>
<evidence type="ECO:0000313" key="3">
    <source>
        <dbReference type="Proteomes" id="UP000051952"/>
    </source>
</evidence>
<protein>
    <submittedName>
        <fullName evidence="2">GPI-anchored surface protein, putative</fullName>
    </submittedName>
</protein>
<keyword evidence="3" id="KW-1185">Reference proteome</keyword>
<dbReference type="EMBL" id="CYKH01000433">
    <property type="protein sequence ID" value="CUF88892.1"/>
    <property type="molecule type" value="Genomic_DNA"/>
</dbReference>
<keyword evidence="1" id="KW-0812">Transmembrane</keyword>
<proteinExistence type="predicted"/>
<evidence type="ECO:0000256" key="1">
    <source>
        <dbReference type="SAM" id="Phobius"/>
    </source>
</evidence>
<evidence type="ECO:0000313" key="2">
    <source>
        <dbReference type="EMBL" id="CUF88892.1"/>
    </source>
</evidence>
<dbReference type="PROSITE" id="PS51257">
    <property type="entry name" value="PROKAR_LIPOPROTEIN"/>
    <property type="match status" value="1"/>
</dbReference>
<feature type="transmembrane region" description="Helical" evidence="1">
    <location>
        <begin position="17"/>
        <end position="41"/>
    </location>
</feature>
<dbReference type="VEuPathDB" id="TriTrypDB:BSAL_66830"/>
<dbReference type="AlphaFoldDB" id="A0A0S4IPR9"/>
<keyword evidence="1" id="KW-1133">Transmembrane helix</keyword>
<organism evidence="2 3">
    <name type="scientific">Bodo saltans</name>
    <name type="common">Flagellated protozoan</name>
    <dbReference type="NCBI Taxonomy" id="75058"/>
    <lineage>
        <taxon>Eukaryota</taxon>
        <taxon>Discoba</taxon>
        <taxon>Euglenozoa</taxon>
        <taxon>Kinetoplastea</taxon>
        <taxon>Metakinetoplastina</taxon>
        <taxon>Eubodonida</taxon>
        <taxon>Bodonidae</taxon>
        <taxon>Bodo</taxon>
    </lineage>
</organism>
<gene>
    <name evidence="2" type="ORF">BSAL_66830</name>
</gene>
<keyword evidence="1" id="KW-0472">Membrane</keyword>
<sequence length="108" mass="12701">MILLRYVKCVVSNLDKLFFFFFLQMILPVLSLTSCLLLLLFRQEELLAMLRRRIFRRTRNAYYVSDFSPFNARLLSSSFEIFLKIQNKVSHSHLSLFLVCNVKGLASS</sequence>
<accession>A0A0S4IPR9</accession>
<dbReference type="Proteomes" id="UP000051952">
    <property type="component" value="Unassembled WGS sequence"/>
</dbReference>
<name>A0A0S4IPR9_BODSA</name>